<sequence>MAADLLRFSLSSPSDARTHRKFIVRRPHFYSFSLSPRRNPRFILSKAVDVGSPAGVSPETKQPDASFVYDVTGMMCGACVSRVKGILCADERVESAVVNMLTETAAVKLKPEVYGADAAAEDLARRLTECGFESRRRVVGSGVRERTRRWKEMAAKKEVLLEKSRNRVILAWTLVSIYNGESLLWLRSGICYCYISLGVKFLICKPWPLQ</sequence>
<reference evidence="3" key="1">
    <citation type="journal article" date="2013" name="J. Plant Res.">
        <title>Effect of fungi and light on seed germination of three Opuntia species from semiarid lands of central Mexico.</title>
        <authorList>
            <person name="Delgado-Sanchez P."/>
            <person name="Jimenez-Bremont J.F."/>
            <person name="Guerrero-Gonzalez Mde L."/>
            <person name="Flores J."/>
        </authorList>
    </citation>
    <scope>NUCLEOTIDE SEQUENCE</scope>
    <source>
        <tissue evidence="3">Cladode</tissue>
    </source>
</reference>
<dbReference type="PROSITE" id="PS50846">
    <property type="entry name" value="HMA_2"/>
    <property type="match status" value="1"/>
</dbReference>
<evidence type="ECO:0000256" key="1">
    <source>
        <dbReference type="ARBA" id="ARBA00022967"/>
    </source>
</evidence>
<organism evidence="3">
    <name type="scientific">Opuntia streptacantha</name>
    <name type="common">Prickly pear cactus</name>
    <name type="synonym">Opuntia cardona</name>
    <dbReference type="NCBI Taxonomy" id="393608"/>
    <lineage>
        <taxon>Eukaryota</taxon>
        <taxon>Viridiplantae</taxon>
        <taxon>Streptophyta</taxon>
        <taxon>Embryophyta</taxon>
        <taxon>Tracheophyta</taxon>
        <taxon>Spermatophyta</taxon>
        <taxon>Magnoliopsida</taxon>
        <taxon>eudicotyledons</taxon>
        <taxon>Gunneridae</taxon>
        <taxon>Pentapetalae</taxon>
        <taxon>Caryophyllales</taxon>
        <taxon>Cactineae</taxon>
        <taxon>Cactaceae</taxon>
        <taxon>Opuntioideae</taxon>
        <taxon>Opuntia</taxon>
    </lineage>
</organism>
<dbReference type="GO" id="GO:0043682">
    <property type="term" value="F:P-type divalent copper transporter activity"/>
    <property type="evidence" value="ECO:0007669"/>
    <property type="project" value="TreeGrafter"/>
</dbReference>
<keyword evidence="1" id="KW-1278">Translocase</keyword>
<evidence type="ECO:0000313" key="3">
    <source>
        <dbReference type="EMBL" id="MBA4645880.1"/>
    </source>
</evidence>
<dbReference type="Gene3D" id="3.30.70.100">
    <property type="match status" value="1"/>
</dbReference>
<reference evidence="3" key="2">
    <citation type="submission" date="2020-07" db="EMBL/GenBank/DDBJ databases">
        <authorList>
            <person name="Vera ALvarez R."/>
            <person name="Arias-Moreno D.M."/>
            <person name="Jimenez-Jacinto V."/>
            <person name="Jimenez-Bremont J.F."/>
            <person name="Swaminathan K."/>
            <person name="Moose S.P."/>
            <person name="Guerrero-Gonzalez M.L."/>
            <person name="Marino-Ramirez L."/>
            <person name="Landsman D."/>
            <person name="Rodriguez-Kessler M."/>
            <person name="Delgado-Sanchez P."/>
        </authorList>
    </citation>
    <scope>NUCLEOTIDE SEQUENCE</scope>
    <source>
        <tissue evidence="3">Cladode</tissue>
    </source>
</reference>
<evidence type="ECO:0000259" key="2">
    <source>
        <dbReference type="PROSITE" id="PS50846"/>
    </source>
</evidence>
<dbReference type="InterPro" id="IPR006121">
    <property type="entry name" value="HMA_dom"/>
</dbReference>
<dbReference type="GO" id="GO:0005507">
    <property type="term" value="F:copper ion binding"/>
    <property type="evidence" value="ECO:0007669"/>
    <property type="project" value="TreeGrafter"/>
</dbReference>
<dbReference type="AlphaFoldDB" id="A0A7C9DKY6"/>
<dbReference type="EMBL" id="GISG01143945">
    <property type="protein sequence ID" value="MBA4645880.1"/>
    <property type="molecule type" value="Transcribed_RNA"/>
</dbReference>
<name>A0A7C9DKY6_OPUST</name>
<dbReference type="Pfam" id="PF00403">
    <property type="entry name" value="HMA"/>
    <property type="match status" value="1"/>
</dbReference>
<feature type="domain" description="HMA" evidence="2">
    <location>
        <begin position="65"/>
        <end position="135"/>
    </location>
</feature>
<dbReference type="SUPFAM" id="SSF55008">
    <property type="entry name" value="HMA, heavy metal-associated domain"/>
    <property type="match status" value="1"/>
</dbReference>
<protein>
    <submittedName>
        <fullName evidence="3">P-type Cu(2+) transporter</fullName>
    </submittedName>
</protein>
<dbReference type="PANTHER" id="PTHR43520">
    <property type="entry name" value="ATP7, ISOFORM B"/>
    <property type="match status" value="1"/>
</dbReference>
<accession>A0A7C9DKY6</accession>
<dbReference type="CDD" id="cd00371">
    <property type="entry name" value="HMA"/>
    <property type="match status" value="1"/>
</dbReference>
<dbReference type="InterPro" id="IPR036163">
    <property type="entry name" value="HMA_dom_sf"/>
</dbReference>
<dbReference type="GO" id="GO:0055070">
    <property type="term" value="P:copper ion homeostasis"/>
    <property type="evidence" value="ECO:0007669"/>
    <property type="project" value="TreeGrafter"/>
</dbReference>
<dbReference type="GO" id="GO:0016020">
    <property type="term" value="C:membrane"/>
    <property type="evidence" value="ECO:0007669"/>
    <property type="project" value="TreeGrafter"/>
</dbReference>
<dbReference type="PANTHER" id="PTHR43520:SF19">
    <property type="entry name" value="COPPER-TRANSPORTING ATPASE PAA2, CHLOROPLASTIC"/>
    <property type="match status" value="1"/>
</dbReference>
<proteinExistence type="predicted"/>